<reference evidence="2" key="1">
    <citation type="submission" date="2021-04" db="EMBL/GenBank/DDBJ databases">
        <title>Phycicoccus avicenniae sp. nov., a novel endophytic actinomycetes isolated from branch of Avicennia mariana.</title>
        <authorList>
            <person name="Tuo L."/>
        </authorList>
    </citation>
    <scope>NUCLEOTIDE SEQUENCE</scope>
    <source>
        <strain evidence="2">BSK3Z-2</strain>
    </source>
</reference>
<dbReference type="Pfam" id="PF13830">
    <property type="entry name" value="DUF4192"/>
    <property type="match status" value="1"/>
</dbReference>
<comment type="caution">
    <text evidence="2">The sequence shown here is derived from an EMBL/GenBank/DDBJ whole genome shotgun (WGS) entry which is preliminary data.</text>
</comment>
<dbReference type="Proteomes" id="UP000677016">
    <property type="component" value="Unassembled WGS sequence"/>
</dbReference>
<proteinExistence type="predicted"/>
<feature type="compositionally biased region" description="Basic residues" evidence="1">
    <location>
        <begin position="171"/>
        <end position="186"/>
    </location>
</feature>
<evidence type="ECO:0000313" key="3">
    <source>
        <dbReference type="Proteomes" id="UP000677016"/>
    </source>
</evidence>
<protein>
    <submittedName>
        <fullName evidence="2">DUF4192 domain-containing protein</fullName>
    </submittedName>
</protein>
<feature type="region of interest" description="Disordered" evidence="1">
    <location>
        <begin position="168"/>
        <end position="210"/>
    </location>
</feature>
<evidence type="ECO:0000313" key="2">
    <source>
        <dbReference type="EMBL" id="MBR7744402.1"/>
    </source>
</evidence>
<dbReference type="RefSeq" id="WP_211603926.1">
    <property type="nucleotide sequence ID" value="NZ_JAGSNF010000020.1"/>
</dbReference>
<evidence type="ECO:0000256" key="1">
    <source>
        <dbReference type="SAM" id="MobiDB-lite"/>
    </source>
</evidence>
<keyword evidence="3" id="KW-1185">Reference proteome</keyword>
<sequence>MTSPIRIHHLADIVTVLPYRLGYHPDRSLVLLALDGRRLGMTARADLTTDARAAEATVRAMLAPLQRVPALRVLLVVYEDVEGESDAVLAAALDGLEPGGSQVLDVVVVRDGCWSVPTCAEGCCPARPTPLPDPADVPAVAELVARGVSPLADRRALDRVVEPVDPDLHPWRGRPGRPRRRTRRPSGARAWAEVLGTDPPGPGEPRSPSRPVALRAVDILADVRFRDALVGWLAPGVLPREAVDATVLALLEETLPRWGGMGSWTPRAGSPEARRALLETVLALARRVPESDGEGAAAVCSLAAQLAWAAGDGALARSAVLRARAADPGYRLALLVERLLDAGVPPPGTREEGEDRLAAG</sequence>
<dbReference type="AlphaFoldDB" id="A0A941DDM6"/>
<name>A0A941DDM6_9MICO</name>
<organism evidence="2 3">
    <name type="scientific">Phycicoccus avicenniae</name>
    <dbReference type="NCBI Taxonomy" id="2828860"/>
    <lineage>
        <taxon>Bacteria</taxon>
        <taxon>Bacillati</taxon>
        <taxon>Actinomycetota</taxon>
        <taxon>Actinomycetes</taxon>
        <taxon>Micrococcales</taxon>
        <taxon>Intrasporangiaceae</taxon>
        <taxon>Phycicoccus</taxon>
    </lineage>
</organism>
<accession>A0A941DDM6</accession>
<gene>
    <name evidence="2" type="ORF">KC207_13995</name>
</gene>
<dbReference type="InterPro" id="IPR025447">
    <property type="entry name" value="DUF4192"/>
</dbReference>
<dbReference type="EMBL" id="JAGSNF010000020">
    <property type="protein sequence ID" value="MBR7744402.1"/>
    <property type="molecule type" value="Genomic_DNA"/>
</dbReference>